<name>A0A7G5E1Q9_9SPHI</name>
<keyword evidence="4" id="KW-1133">Transmembrane helix</keyword>
<dbReference type="PANTHER" id="PTHR22683">
    <property type="entry name" value="SPORULATION PROTEIN RELATED"/>
    <property type="match status" value="1"/>
</dbReference>
<dbReference type="InterPro" id="IPR002543">
    <property type="entry name" value="FtsK_dom"/>
</dbReference>
<keyword evidence="4" id="KW-0472">Membrane</keyword>
<dbReference type="GO" id="GO:0003677">
    <property type="term" value="F:DNA binding"/>
    <property type="evidence" value="ECO:0007669"/>
    <property type="project" value="InterPro"/>
</dbReference>
<dbReference type="SUPFAM" id="SSF52540">
    <property type="entry name" value="P-loop containing nucleoside triphosphate hydrolases"/>
    <property type="match status" value="1"/>
</dbReference>
<dbReference type="SMART" id="SM00843">
    <property type="entry name" value="Ftsk_gamma"/>
    <property type="match status" value="1"/>
</dbReference>
<dbReference type="PROSITE" id="PS50901">
    <property type="entry name" value="FTSK"/>
    <property type="match status" value="1"/>
</dbReference>
<protein>
    <submittedName>
        <fullName evidence="6">DNA translocase FtsK</fullName>
    </submittedName>
</protein>
<dbReference type="InterPro" id="IPR018541">
    <property type="entry name" value="Ftsk_gamma"/>
</dbReference>
<sequence length="605" mass="69596">MVNEINIQNTQQFIDLINNHPNDHPLKTIGLLFAAAINDWPTQNQTNINEFVQELQNYFGTPLTKESILAKTTSFSDEDAWRKESAASLLELLDLAETQYQEKNLEQLIEAIIKHYEEPSKIADSVNLVEEFGVYDEKLDLSGYQYPNLDLFPPQLHPLIEKINKQAAQYKLPLLLSDEENLTFQELYEHPNLLLAGTIASGKTQFIYNQLVMWLYKFHPAQLKLVICKSKPIDYTAFAKLEKHFIAAVPGDQSPIIDYNKALPTINALLIECEQRQELFQKAGVKSITDYNNKFVHRTLDPLLGHRYLPDIVIIMDDLQTFLDDDTIRSLIVLTQKNLYTGIYLLAVTSQIMARNISPQLRANFSFRIGMKLMSQNESKKILDRIGAEKLTSSGQLVYERGEKLTKGHQPYFDYTYLSSICEYIGSQRGYPSPYLLPEYRFAENIPVLFDPKDKDQFFEEAARLIVMYQQGSRSLIQRKLKLGYNRSGRIIDQLEAAGIIGPFEGSKPREVLFPDEYALEQYLEKLAANNNLEYTPPNIYNNSKKIINTPIEPELSMKKIDDLKNEPIYAENKPIVSKKNKGKVFVFLLIVVVILAFFYWMGKQ</sequence>
<dbReference type="EMBL" id="CP058555">
    <property type="protein sequence ID" value="QMV67934.1"/>
    <property type="molecule type" value="Genomic_DNA"/>
</dbReference>
<evidence type="ECO:0000256" key="1">
    <source>
        <dbReference type="ARBA" id="ARBA00022741"/>
    </source>
</evidence>
<keyword evidence="1 3" id="KW-0547">Nucleotide-binding</keyword>
<dbReference type="InterPro" id="IPR036390">
    <property type="entry name" value="WH_DNA-bd_sf"/>
</dbReference>
<evidence type="ECO:0000256" key="4">
    <source>
        <dbReference type="SAM" id="Phobius"/>
    </source>
</evidence>
<reference evidence="6 7" key="1">
    <citation type="journal article" date="2020" name="G3 (Bethesda)">
        <title>CeMbio - The Caenorhabditis elegans Microbiome Resource.</title>
        <authorList>
            <person name="Dirksen P."/>
            <person name="Assie A."/>
            <person name="Zimmermann J."/>
            <person name="Zhang F."/>
            <person name="Tietje A.M."/>
            <person name="Marsh S.A."/>
            <person name="Felix M.A."/>
            <person name="Shapira M."/>
            <person name="Kaleta C."/>
            <person name="Schulenburg H."/>
            <person name="Samuel B."/>
        </authorList>
    </citation>
    <scope>NUCLEOTIDE SEQUENCE [LARGE SCALE GENOMIC DNA]</scope>
    <source>
        <strain evidence="6 7">BIGb0170</strain>
    </source>
</reference>
<dbReference type="AlphaFoldDB" id="A0A7G5E1Q9"/>
<evidence type="ECO:0000313" key="6">
    <source>
        <dbReference type="EMBL" id="QMV67934.1"/>
    </source>
</evidence>
<keyword evidence="4" id="KW-0812">Transmembrane</keyword>
<accession>A0A7G5E1Q9</accession>
<dbReference type="SUPFAM" id="SSF46785">
    <property type="entry name" value="Winged helix' DNA-binding domain"/>
    <property type="match status" value="1"/>
</dbReference>
<dbReference type="GO" id="GO:0005524">
    <property type="term" value="F:ATP binding"/>
    <property type="evidence" value="ECO:0007669"/>
    <property type="project" value="UniProtKB-UniRule"/>
</dbReference>
<evidence type="ECO:0000313" key="7">
    <source>
        <dbReference type="Proteomes" id="UP000515450"/>
    </source>
</evidence>
<feature type="binding site" evidence="3">
    <location>
        <begin position="197"/>
        <end position="204"/>
    </location>
    <ligand>
        <name>ATP</name>
        <dbReference type="ChEBI" id="CHEBI:30616"/>
    </ligand>
</feature>
<feature type="domain" description="FtsK" evidence="5">
    <location>
        <begin position="179"/>
        <end position="380"/>
    </location>
</feature>
<dbReference type="InterPro" id="IPR027417">
    <property type="entry name" value="P-loop_NTPase"/>
</dbReference>
<dbReference type="Pfam" id="PF01580">
    <property type="entry name" value="FtsK_SpoIIIE"/>
    <property type="match status" value="1"/>
</dbReference>
<dbReference type="Proteomes" id="UP000515450">
    <property type="component" value="Chromosome"/>
</dbReference>
<dbReference type="Pfam" id="PF09397">
    <property type="entry name" value="FtsK_gamma"/>
    <property type="match status" value="1"/>
</dbReference>
<dbReference type="Gene3D" id="1.10.10.10">
    <property type="entry name" value="Winged helix-like DNA-binding domain superfamily/Winged helix DNA-binding domain"/>
    <property type="match status" value="1"/>
</dbReference>
<dbReference type="Gene3D" id="3.40.50.300">
    <property type="entry name" value="P-loop containing nucleotide triphosphate hydrolases"/>
    <property type="match status" value="1"/>
</dbReference>
<evidence type="ECO:0000256" key="2">
    <source>
        <dbReference type="ARBA" id="ARBA00022840"/>
    </source>
</evidence>
<dbReference type="PANTHER" id="PTHR22683:SF1">
    <property type="entry name" value="TYPE VII SECRETION SYSTEM PROTEIN ESSC"/>
    <property type="match status" value="1"/>
</dbReference>
<gene>
    <name evidence="6" type="ORF">HS960_09815</name>
</gene>
<proteinExistence type="predicted"/>
<dbReference type="InterPro" id="IPR050206">
    <property type="entry name" value="FtsK/SpoIIIE/SftA"/>
</dbReference>
<keyword evidence="2 3" id="KW-0067">ATP-binding</keyword>
<evidence type="ECO:0000256" key="3">
    <source>
        <dbReference type="PROSITE-ProRule" id="PRU00289"/>
    </source>
</evidence>
<dbReference type="InterPro" id="IPR036388">
    <property type="entry name" value="WH-like_DNA-bd_sf"/>
</dbReference>
<organism evidence="6 7">
    <name type="scientific">Sphingobacterium paramultivorum</name>
    <dbReference type="NCBI Taxonomy" id="2886510"/>
    <lineage>
        <taxon>Bacteria</taxon>
        <taxon>Pseudomonadati</taxon>
        <taxon>Bacteroidota</taxon>
        <taxon>Sphingobacteriia</taxon>
        <taxon>Sphingobacteriales</taxon>
        <taxon>Sphingobacteriaceae</taxon>
        <taxon>Sphingobacterium</taxon>
    </lineage>
</organism>
<feature type="transmembrane region" description="Helical" evidence="4">
    <location>
        <begin position="585"/>
        <end position="603"/>
    </location>
</feature>
<dbReference type="RefSeq" id="WP_182332415.1">
    <property type="nucleotide sequence ID" value="NZ_CP058555.1"/>
</dbReference>
<evidence type="ECO:0000259" key="5">
    <source>
        <dbReference type="PROSITE" id="PS50901"/>
    </source>
</evidence>
<keyword evidence="7" id="KW-1185">Reference proteome</keyword>